<dbReference type="GO" id="GO:0016020">
    <property type="term" value="C:membrane"/>
    <property type="evidence" value="ECO:0007669"/>
    <property type="project" value="UniProtKB-SubCell"/>
</dbReference>
<comment type="similarity">
    <text evidence="2">Belongs to the APH-1 family.</text>
</comment>
<dbReference type="Proteomes" id="UP000077202">
    <property type="component" value="Unassembled WGS sequence"/>
</dbReference>
<keyword evidence="5 7" id="KW-1133">Transmembrane helix</keyword>
<feature type="transmembrane region" description="Helical" evidence="7">
    <location>
        <begin position="30"/>
        <end position="53"/>
    </location>
</feature>
<proteinExistence type="inferred from homology"/>
<evidence type="ECO:0000256" key="6">
    <source>
        <dbReference type="ARBA" id="ARBA00023136"/>
    </source>
</evidence>
<dbReference type="GO" id="GO:0016485">
    <property type="term" value="P:protein processing"/>
    <property type="evidence" value="ECO:0007669"/>
    <property type="project" value="InterPro"/>
</dbReference>
<evidence type="ECO:0000256" key="4">
    <source>
        <dbReference type="ARBA" id="ARBA00022976"/>
    </source>
</evidence>
<sequence>MTLAGGLGYALIALGPGIALFFTVIINKPFLILTLIASVLSWLVSLVLISSVWRGFLPGEASAWVYIPLLLTAVGCQEAARLMFWHLYLRVEDILNKIAVRLSKPRLHAVDKFEIALAFGLGHGLAHVIFFCVALLTPSFGPATLYVNSCSQMPFFMMAALTGLGFLLIHTFSMIIAFDGHAEGKKSQQFFAPGMHLLVSFSTLANLAQGGCVYGVSATLSCALVTSAVCWKIKWDKTSEDSLPPSSSNRTHH</sequence>
<name>A0A176W8H9_MARPO</name>
<dbReference type="GO" id="GO:0007219">
    <property type="term" value="P:Notch signaling pathway"/>
    <property type="evidence" value="ECO:0007669"/>
    <property type="project" value="UniProtKB-KW"/>
</dbReference>
<evidence type="ECO:0000256" key="1">
    <source>
        <dbReference type="ARBA" id="ARBA00004141"/>
    </source>
</evidence>
<feature type="transmembrane region" description="Helical" evidence="7">
    <location>
        <begin position="65"/>
        <end position="88"/>
    </location>
</feature>
<dbReference type="AlphaFoldDB" id="A0A176W8H9"/>
<gene>
    <name evidence="8" type="ORF">AXG93_3102s1460</name>
</gene>
<keyword evidence="9" id="KW-1185">Reference proteome</keyword>
<protein>
    <recommendedName>
        <fullName evidence="10">Gamma-secretase subunit APH1-like</fullName>
    </recommendedName>
</protein>
<keyword evidence="3 7" id="KW-0812">Transmembrane</keyword>
<feature type="transmembrane region" description="Helical" evidence="7">
    <location>
        <begin position="115"/>
        <end position="136"/>
    </location>
</feature>
<comment type="caution">
    <text evidence="8">The sequence shown here is derived from an EMBL/GenBank/DDBJ whole genome shotgun (WGS) entry which is preliminary data.</text>
</comment>
<accession>A0A176W8H9</accession>
<evidence type="ECO:0000256" key="3">
    <source>
        <dbReference type="ARBA" id="ARBA00022692"/>
    </source>
</evidence>
<evidence type="ECO:0000256" key="2">
    <source>
        <dbReference type="ARBA" id="ARBA00005577"/>
    </source>
</evidence>
<comment type="subcellular location">
    <subcellularLocation>
        <location evidence="1">Membrane</location>
        <topology evidence="1">Multi-pass membrane protein</topology>
    </subcellularLocation>
</comment>
<organism evidence="8 9">
    <name type="scientific">Marchantia polymorpha subsp. ruderalis</name>
    <dbReference type="NCBI Taxonomy" id="1480154"/>
    <lineage>
        <taxon>Eukaryota</taxon>
        <taxon>Viridiplantae</taxon>
        <taxon>Streptophyta</taxon>
        <taxon>Embryophyta</taxon>
        <taxon>Marchantiophyta</taxon>
        <taxon>Marchantiopsida</taxon>
        <taxon>Marchantiidae</taxon>
        <taxon>Marchantiales</taxon>
        <taxon>Marchantiaceae</taxon>
        <taxon>Marchantia</taxon>
    </lineage>
</organism>
<feature type="transmembrane region" description="Helical" evidence="7">
    <location>
        <begin position="6"/>
        <end position="25"/>
    </location>
</feature>
<reference evidence="8" key="1">
    <citation type="submission" date="2016-03" db="EMBL/GenBank/DDBJ databases">
        <title>Mechanisms controlling the formation of the plant cell surface in tip-growing cells are functionally conserved among land plants.</title>
        <authorList>
            <person name="Honkanen S."/>
            <person name="Jones V.A."/>
            <person name="Morieri G."/>
            <person name="Champion C."/>
            <person name="Hetherington A.J."/>
            <person name="Kelly S."/>
            <person name="Saint-Marcoux D."/>
            <person name="Proust H."/>
            <person name="Prescott H."/>
            <person name="Dolan L."/>
        </authorList>
    </citation>
    <scope>NUCLEOTIDE SEQUENCE [LARGE SCALE GENOMIC DNA]</scope>
    <source>
        <tissue evidence="8">Whole gametophyte</tissue>
    </source>
</reference>
<evidence type="ECO:0008006" key="10">
    <source>
        <dbReference type="Google" id="ProtNLM"/>
    </source>
</evidence>
<evidence type="ECO:0000256" key="5">
    <source>
        <dbReference type="ARBA" id="ARBA00022989"/>
    </source>
</evidence>
<evidence type="ECO:0000313" key="8">
    <source>
        <dbReference type="EMBL" id="OAE29319.1"/>
    </source>
</evidence>
<dbReference type="PANTHER" id="PTHR12889">
    <property type="entry name" value="GAMMA-SECRETASE SUBUNIT APH-1"/>
    <property type="match status" value="1"/>
</dbReference>
<keyword evidence="4" id="KW-0914">Notch signaling pathway</keyword>
<dbReference type="EMBL" id="LVLJ01001475">
    <property type="protein sequence ID" value="OAE29319.1"/>
    <property type="molecule type" value="Genomic_DNA"/>
</dbReference>
<feature type="transmembrane region" description="Helical" evidence="7">
    <location>
        <begin position="156"/>
        <end position="178"/>
    </location>
</feature>
<dbReference type="InterPro" id="IPR009294">
    <property type="entry name" value="Aph-1"/>
</dbReference>
<keyword evidence="6 7" id="KW-0472">Membrane</keyword>
<evidence type="ECO:0000256" key="7">
    <source>
        <dbReference type="SAM" id="Phobius"/>
    </source>
</evidence>
<evidence type="ECO:0000313" key="9">
    <source>
        <dbReference type="Proteomes" id="UP000077202"/>
    </source>
</evidence>
<dbReference type="Pfam" id="PF06105">
    <property type="entry name" value="Aph-1"/>
    <property type="match status" value="1"/>
</dbReference>